<dbReference type="EMBL" id="JACHWB010000001">
    <property type="protein sequence ID" value="MBB3017451.1"/>
    <property type="molecule type" value="Genomic_DNA"/>
</dbReference>
<evidence type="ECO:0000256" key="5">
    <source>
        <dbReference type="HAMAP-Rule" id="MF_01361"/>
    </source>
</evidence>
<dbReference type="GO" id="GO:0005886">
    <property type="term" value="C:plasma membrane"/>
    <property type="evidence" value="ECO:0007669"/>
    <property type="project" value="UniProtKB-SubCell"/>
</dbReference>
<comment type="caution">
    <text evidence="6">The sequence shown here is derived from an EMBL/GenBank/DDBJ whole genome shotgun (WGS) entry which is preliminary data.</text>
</comment>
<dbReference type="AlphaFoldDB" id="A0A7W4YV33"/>
<reference evidence="6 7" key="1">
    <citation type="submission" date="2020-08" db="EMBL/GenBank/DDBJ databases">
        <title>The Agave Microbiome: Exploring the role of microbial communities in plant adaptations to desert environments.</title>
        <authorList>
            <person name="Partida-Martinez L.P."/>
        </authorList>
    </citation>
    <scope>NUCLEOTIDE SEQUENCE [LARGE SCALE GENOMIC DNA]</scope>
    <source>
        <strain evidence="6 7">AT3.9</strain>
    </source>
</reference>
<organism evidence="6 7">
    <name type="scientific">Microvirga lupini</name>
    <dbReference type="NCBI Taxonomy" id="420324"/>
    <lineage>
        <taxon>Bacteria</taxon>
        <taxon>Pseudomonadati</taxon>
        <taxon>Pseudomonadota</taxon>
        <taxon>Alphaproteobacteria</taxon>
        <taxon>Hyphomicrobiales</taxon>
        <taxon>Methylobacteriaceae</taxon>
        <taxon>Microvirga</taxon>
    </lineage>
</organism>
<comment type="similarity">
    <text evidence="5">Belongs to the UPF0391 family.</text>
</comment>
<evidence type="ECO:0000313" key="6">
    <source>
        <dbReference type="EMBL" id="MBB3017451.1"/>
    </source>
</evidence>
<evidence type="ECO:0000256" key="3">
    <source>
        <dbReference type="ARBA" id="ARBA00022989"/>
    </source>
</evidence>
<dbReference type="RefSeq" id="WP_036347532.1">
    <property type="nucleotide sequence ID" value="NZ_JACHWB010000001.1"/>
</dbReference>
<feature type="transmembrane region" description="Helical" evidence="5">
    <location>
        <begin position="29"/>
        <end position="52"/>
    </location>
</feature>
<evidence type="ECO:0000256" key="4">
    <source>
        <dbReference type="ARBA" id="ARBA00023136"/>
    </source>
</evidence>
<accession>A0A7W4YV33</accession>
<keyword evidence="2 5" id="KW-0812">Transmembrane</keyword>
<dbReference type="Proteomes" id="UP000532010">
    <property type="component" value="Unassembled WGS sequence"/>
</dbReference>
<keyword evidence="1 5" id="KW-1003">Cell membrane</keyword>
<gene>
    <name evidence="6" type="ORF">FHR70_000491</name>
</gene>
<dbReference type="Pfam" id="PF07043">
    <property type="entry name" value="DUF1328"/>
    <property type="match status" value="1"/>
</dbReference>
<name>A0A7W4YV33_9HYPH</name>
<keyword evidence="4 5" id="KW-0472">Membrane</keyword>
<evidence type="ECO:0000256" key="2">
    <source>
        <dbReference type="ARBA" id="ARBA00022692"/>
    </source>
</evidence>
<sequence length="57" mass="6084">MLKWALIFLVISLVAGALGFTGIASGARSIAKVLFGIFLLIFVIFILLAWGAGELIF</sequence>
<dbReference type="InterPro" id="IPR009760">
    <property type="entry name" value="DUF1328"/>
</dbReference>
<dbReference type="PIRSF" id="PIRSF036466">
    <property type="entry name" value="UCP036466"/>
    <property type="match status" value="1"/>
</dbReference>
<protein>
    <recommendedName>
        <fullName evidence="5">UPF0391 membrane protein FHR70_000491</fullName>
    </recommendedName>
</protein>
<keyword evidence="3 5" id="KW-1133">Transmembrane helix</keyword>
<evidence type="ECO:0000256" key="1">
    <source>
        <dbReference type="ARBA" id="ARBA00022475"/>
    </source>
</evidence>
<keyword evidence="7" id="KW-1185">Reference proteome</keyword>
<dbReference type="HAMAP" id="MF_01361">
    <property type="entry name" value="UPF0391"/>
    <property type="match status" value="1"/>
</dbReference>
<proteinExistence type="inferred from homology"/>
<evidence type="ECO:0000313" key="7">
    <source>
        <dbReference type="Proteomes" id="UP000532010"/>
    </source>
</evidence>
<comment type="subcellular location">
    <subcellularLocation>
        <location evidence="5">Cell membrane</location>
        <topology evidence="5">Single-pass membrane protein</topology>
    </subcellularLocation>
</comment>
<dbReference type="NCBIfam" id="NF010234">
    <property type="entry name" value="PRK13682.2-5"/>
    <property type="match status" value="1"/>
</dbReference>